<organism evidence="5 6">
    <name type="scientific">Astyanax mexicanus</name>
    <name type="common">Blind cave fish</name>
    <name type="synonym">Astyanax fasciatus mexicanus</name>
    <dbReference type="NCBI Taxonomy" id="7994"/>
    <lineage>
        <taxon>Eukaryota</taxon>
        <taxon>Metazoa</taxon>
        <taxon>Chordata</taxon>
        <taxon>Craniata</taxon>
        <taxon>Vertebrata</taxon>
        <taxon>Euteleostomi</taxon>
        <taxon>Actinopterygii</taxon>
        <taxon>Neopterygii</taxon>
        <taxon>Teleostei</taxon>
        <taxon>Ostariophysi</taxon>
        <taxon>Characiformes</taxon>
        <taxon>Characoidei</taxon>
        <taxon>Acestrorhamphidae</taxon>
        <taxon>Acestrorhamphinae</taxon>
        <taxon>Astyanax</taxon>
    </lineage>
</organism>
<dbReference type="PROSITE" id="PS00018">
    <property type="entry name" value="EF_HAND_1"/>
    <property type="match status" value="1"/>
</dbReference>
<name>A0A3B1J4E3_ASTMX</name>
<keyword evidence="6" id="KW-1185">Reference proteome</keyword>
<reference evidence="5" key="4">
    <citation type="submission" date="2025-09" db="UniProtKB">
        <authorList>
            <consortium name="Ensembl"/>
        </authorList>
    </citation>
    <scope>IDENTIFICATION</scope>
</reference>
<dbReference type="GO" id="GO:0005509">
    <property type="term" value="F:calcium ion binding"/>
    <property type="evidence" value="ECO:0007669"/>
    <property type="project" value="InterPro"/>
</dbReference>
<dbReference type="PANTHER" id="PTHR34524">
    <property type="entry name" value="CALCYPHOSIN"/>
    <property type="match status" value="1"/>
</dbReference>
<keyword evidence="3" id="KW-0106">Calcium</keyword>
<dbReference type="PANTHER" id="PTHR34524:SF3">
    <property type="entry name" value="CALCYPHOSIN-2"/>
    <property type="match status" value="1"/>
</dbReference>
<dbReference type="Gene3D" id="1.10.238.10">
    <property type="entry name" value="EF-hand"/>
    <property type="match status" value="2"/>
</dbReference>
<reference evidence="6" key="2">
    <citation type="journal article" date="2014" name="Nat. Commun.">
        <title>The cavefish genome reveals candidate genes for eye loss.</title>
        <authorList>
            <person name="McGaugh S.E."/>
            <person name="Gross J.B."/>
            <person name="Aken B."/>
            <person name="Blin M."/>
            <person name="Borowsky R."/>
            <person name="Chalopin D."/>
            <person name="Hinaux H."/>
            <person name="Jeffery W.R."/>
            <person name="Keene A."/>
            <person name="Ma L."/>
            <person name="Minx P."/>
            <person name="Murphy D."/>
            <person name="O'Quin K.E."/>
            <person name="Retaux S."/>
            <person name="Rohner N."/>
            <person name="Searle S.M."/>
            <person name="Stahl B.A."/>
            <person name="Tabin C."/>
            <person name="Volff J.N."/>
            <person name="Yoshizawa M."/>
            <person name="Warren W.C."/>
        </authorList>
    </citation>
    <scope>NUCLEOTIDE SEQUENCE [LARGE SCALE GENOMIC DNA]</scope>
    <source>
        <strain evidence="6">female</strain>
    </source>
</reference>
<dbReference type="InterPro" id="IPR011992">
    <property type="entry name" value="EF-hand-dom_pair"/>
</dbReference>
<feature type="domain" description="EF-hand" evidence="4">
    <location>
        <begin position="89"/>
        <end position="124"/>
    </location>
</feature>
<evidence type="ECO:0000256" key="3">
    <source>
        <dbReference type="ARBA" id="ARBA00022837"/>
    </source>
</evidence>
<dbReference type="PROSITE" id="PS50222">
    <property type="entry name" value="EF_HAND_2"/>
    <property type="match status" value="1"/>
</dbReference>
<keyword evidence="1" id="KW-0479">Metal-binding</keyword>
<dbReference type="InterPro" id="IPR051581">
    <property type="entry name" value="Ca-bind"/>
</dbReference>
<dbReference type="AlphaFoldDB" id="A0A3B1J4E3"/>
<proteinExistence type="predicted"/>
<evidence type="ECO:0000259" key="4">
    <source>
        <dbReference type="PROSITE" id="PS50222"/>
    </source>
</evidence>
<dbReference type="InterPro" id="IPR002048">
    <property type="entry name" value="EF_hand_dom"/>
</dbReference>
<reference evidence="6" key="1">
    <citation type="submission" date="2013-03" db="EMBL/GenBank/DDBJ databases">
        <authorList>
            <person name="Jeffery W."/>
            <person name="Warren W."/>
            <person name="Wilson R.K."/>
        </authorList>
    </citation>
    <scope>NUCLEOTIDE SEQUENCE</scope>
    <source>
        <strain evidence="6">female</strain>
    </source>
</reference>
<dbReference type="GeneTree" id="ENSGT00940000159670"/>
<evidence type="ECO:0000313" key="6">
    <source>
        <dbReference type="Proteomes" id="UP000018467"/>
    </source>
</evidence>
<dbReference type="InterPro" id="IPR018247">
    <property type="entry name" value="EF_Hand_1_Ca_BS"/>
</dbReference>
<evidence type="ECO:0000313" key="5">
    <source>
        <dbReference type="Ensembl" id="ENSAMXP00000036771.1"/>
    </source>
</evidence>
<dbReference type="Proteomes" id="UP000018467">
    <property type="component" value="Unassembled WGS sequence"/>
</dbReference>
<evidence type="ECO:0000256" key="1">
    <source>
        <dbReference type="ARBA" id="ARBA00022723"/>
    </source>
</evidence>
<evidence type="ECO:0000256" key="2">
    <source>
        <dbReference type="ARBA" id="ARBA00022737"/>
    </source>
</evidence>
<reference evidence="5" key="3">
    <citation type="submission" date="2025-08" db="UniProtKB">
        <authorList>
            <consortium name="Ensembl"/>
        </authorList>
    </citation>
    <scope>IDENTIFICATION</scope>
</reference>
<accession>A0A3B1J4E3</accession>
<dbReference type="Bgee" id="ENSAMXG00000004108">
    <property type="expression patterns" value="Expressed in head kidney and 6 other cell types or tissues"/>
</dbReference>
<dbReference type="Ensembl" id="ENSAMXT00000057049.1">
    <property type="protein sequence ID" value="ENSAMXP00000036771.1"/>
    <property type="gene ID" value="ENSAMXG00000004108.2"/>
</dbReference>
<keyword evidence="2" id="KW-0677">Repeat</keyword>
<dbReference type="SUPFAM" id="SSF47473">
    <property type="entry name" value="EF-hand"/>
    <property type="match status" value="1"/>
</dbReference>
<protein>
    <submittedName>
        <fullName evidence="5">Calcyphosine 2</fullName>
    </submittedName>
</protein>
<sequence>LQINEGFDLFAAVRNRLKGHAIQTLIGLGRRLQSLDVNENGLIQKEKLRECLAEELSLSRQDSEAVWRIVGQQEEPLMDYAEMMRAVTGEMSEIRKVYVKLDPNKTGSVSLSDIEKFYSATPSQHLEVTRDVSYGEFEDYYEGLSIEVPTDQEYIDILKSTWSI</sequence>